<feature type="signal peptide" evidence="10">
    <location>
        <begin position="1"/>
        <end position="23"/>
    </location>
</feature>
<dbReference type="KEGG" id="zdf:AN401_01985"/>
<comment type="subcellular location">
    <subcellularLocation>
        <location evidence="9">Cell inner membrane</location>
        <topology evidence="9">Multi-pass membrane protein</topology>
    </subcellularLocation>
    <subcellularLocation>
        <location evidence="1">Cell membrane</location>
        <topology evidence="1">Multi-pass membrane protein</topology>
    </subcellularLocation>
    <subcellularLocation>
        <location evidence="9">Periplasm</location>
    </subcellularLocation>
</comment>
<keyword evidence="6 9" id="KW-1133">Transmembrane helix</keyword>
<dbReference type="InterPro" id="IPR032694">
    <property type="entry name" value="CopC/D"/>
</dbReference>
<reference evidence="14" key="1">
    <citation type="submission" date="2015-09" db="EMBL/GenBank/DDBJ databases">
        <authorList>
            <person name="Shao Z."/>
            <person name="Wang L."/>
        </authorList>
    </citation>
    <scope>NUCLEOTIDE SEQUENCE [LARGE SCALE GENOMIC DNA]</scope>
    <source>
        <strain evidence="14">F13-1</strain>
    </source>
</reference>
<dbReference type="GO" id="GO:0005507">
    <property type="term" value="F:copper ion binding"/>
    <property type="evidence" value="ECO:0007669"/>
    <property type="project" value="UniProtKB-UniRule"/>
</dbReference>
<feature type="chain" id="PRO_5012561499" description="Copper resistance protein C" evidence="10">
    <location>
        <begin position="24"/>
        <end position="522"/>
    </location>
</feature>
<dbReference type="Gene3D" id="2.60.40.1220">
    <property type="match status" value="1"/>
</dbReference>
<feature type="transmembrane region" description="Helical" evidence="9">
    <location>
        <begin position="166"/>
        <end position="190"/>
    </location>
</feature>
<name>A0A291HUL8_9GAMM</name>
<feature type="transmembrane region" description="Helical" evidence="9">
    <location>
        <begin position="210"/>
        <end position="230"/>
    </location>
</feature>
<dbReference type="GO" id="GO:0046688">
    <property type="term" value="P:response to copper ion"/>
    <property type="evidence" value="ECO:0007669"/>
    <property type="project" value="UniProtKB-UniRule"/>
</dbReference>
<feature type="domain" description="CopC" evidence="11">
    <location>
        <begin position="24"/>
        <end position="114"/>
    </location>
</feature>
<sequence length="522" mass="54886">MKSRALLPWLGLLLLLGSGGARAHAVLLHSIPAEGSVVGESPAWLALHFSERVSPLVLTLIGPDGEPQQLEGVAPAQQLRIALPATLAPGNWLLSWRVVSADGHPIAGALAFAVGVQTEAAVMPTTDGSHYLAIWSARVAVYLGMMLGVGGACASLWLGTGPSRPVVAALWLGAGALPLSLGLQGVDALGLSLSGLLASPGWQAAMATSYGHSVGLALPALAGAGGTLWLRRHSTAIAWLLSATVVLLFGLAFTVSGHAASAEPRWLSRPALGLHVLMAMLWLGALPPLLVALARPGADARRVLGLFSRWAPGMLAALVLSGGVLVVIQLGHWRALAWPGYSRILLLKLALVALVLVLAAWNRWRLTARVQRGEAAARLALRRLIRLELVLLVVVLGLVAAWRFTPPPRALLPTGQVQVVVADAGLRAVLTLSPGRAGPVRADILLRDDQGRMAEARELGLLLSHDQAGIAPFRRRALPQAPGHWLLEELLLPVPGDWSVTVEVLVGDFDRIRLTGTLRLAP</sequence>
<keyword evidence="3 9" id="KW-0812">Transmembrane</keyword>
<feature type="transmembrane region" description="Helical" evidence="9">
    <location>
        <begin position="345"/>
        <end position="364"/>
    </location>
</feature>
<gene>
    <name evidence="13" type="ORF">AN401_01985</name>
</gene>
<keyword evidence="7 9" id="KW-0186">Copper</keyword>
<dbReference type="GO" id="GO:0006825">
    <property type="term" value="P:copper ion transport"/>
    <property type="evidence" value="ECO:0007669"/>
    <property type="project" value="InterPro"/>
</dbReference>
<evidence type="ECO:0000256" key="1">
    <source>
        <dbReference type="ARBA" id="ARBA00004651"/>
    </source>
</evidence>
<dbReference type="InterPro" id="IPR008457">
    <property type="entry name" value="Cu-R_CopD_dom"/>
</dbReference>
<dbReference type="AlphaFoldDB" id="A0A291HUL8"/>
<feature type="domain" description="Copper resistance protein D" evidence="12">
    <location>
        <begin position="302"/>
        <end position="402"/>
    </location>
</feature>
<dbReference type="Proteomes" id="UP000217763">
    <property type="component" value="Chromosome"/>
</dbReference>
<dbReference type="SUPFAM" id="SSF81296">
    <property type="entry name" value="E set domains"/>
    <property type="match status" value="1"/>
</dbReference>
<dbReference type="PANTHER" id="PTHR34820:SF4">
    <property type="entry name" value="INNER MEMBRANE PROTEIN YEBZ"/>
    <property type="match status" value="1"/>
</dbReference>
<dbReference type="Pfam" id="PF04234">
    <property type="entry name" value="CopC"/>
    <property type="match status" value="1"/>
</dbReference>
<dbReference type="GO" id="GO:0005886">
    <property type="term" value="C:plasma membrane"/>
    <property type="evidence" value="ECO:0007669"/>
    <property type="project" value="UniProtKB-SubCell"/>
</dbReference>
<dbReference type="EMBL" id="CP012621">
    <property type="protein sequence ID" value="ATG75761.1"/>
    <property type="molecule type" value="Genomic_DNA"/>
</dbReference>
<keyword evidence="8 9" id="KW-0472">Membrane</keyword>
<evidence type="ECO:0000256" key="8">
    <source>
        <dbReference type="ARBA" id="ARBA00023136"/>
    </source>
</evidence>
<feature type="transmembrane region" description="Helical" evidence="9">
    <location>
        <begin position="272"/>
        <end position="293"/>
    </location>
</feature>
<evidence type="ECO:0000259" key="11">
    <source>
        <dbReference type="Pfam" id="PF04234"/>
    </source>
</evidence>
<evidence type="ECO:0000256" key="6">
    <source>
        <dbReference type="ARBA" id="ARBA00022989"/>
    </source>
</evidence>
<dbReference type="InterPro" id="IPR007348">
    <property type="entry name" value="CopC_dom"/>
</dbReference>
<feature type="transmembrane region" description="Helical" evidence="9">
    <location>
        <begin position="384"/>
        <end position="404"/>
    </location>
</feature>
<dbReference type="PANTHER" id="PTHR34820">
    <property type="entry name" value="INNER MEMBRANE PROTEIN YEBZ"/>
    <property type="match status" value="1"/>
</dbReference>
<evidence type="ECO:0000256" key="10">
    <source>
        <dbReference type="SAM" id="SignalP"/>
    </source>
</evidence>
<keyword evidence="14" id="KW-1185">Reference proteome</keyword>
<comment type="similarity">
    <text evidence="9">Belongs to the CopC family.</text>
</comment>
<proteinExistence type="inferred from homology"/>
<keyword evidence="5 9" id="KW-0732">Signal</keyword>
<feature type="transmembrane region" description="Helical" evidence="9">
    <location>
        <begin position="237"/>
        <end position="260"/>
    </location>
</feature>
<evidence type="ECO:0000313" key="13">
    <source>
        <dbReference type="EMBL" id="ATG75761.1"/>
    </source>
</evidence>
<evidence type="ECO:0000259" key="12">
    <source>
        <dbReference type="Pfam" id="PF05425"/>
    </source>
</evidence>
<keyword evidence="4 9" id="KW-0479">Metal-binding</keyword>
<protein>
    <recommendedName>
        <fullName evidence="9">Copper resistance protein C</fullName>
    </recommendedName>
    <alternativeName>
        <fullName evidence="9">Copper resistance protein D</fullName>
    </alternativeName>
</protein>
<evidence type="ECO:0000256" key="9">
    <source>
        <dbReference type="RuleBase" id="RU369037"/>
    </source>
</evidence>
<organism evidence="13 14">
    <name type="scientific">Zobellella denitrificans</name>
    <dbReference type="NCBI Taxonomy" id="347534"/>
    <lineage>
        <taxon>Bacteria</taxon>
        <taxon>Pseudomonadati</taxon>
        <taxon>Pseudomonadota</taxon>
        <taxon>Gammaproteobacteria</taxon>
        <taxon>Aeromonadales</taxon>
        <taxon>Aeromonadaceae</taxon>
        <taxon>Zobellella</taxon>
    </lineage>
</organism>
<keyword evidence="9" id="KW-0997">Cell inner membrane</keyword>
<keyword evidence="2 9" id="KW-1003">Cell membrane</keyword>
<feature type="transmembrane region" description="Helical" evidence="9">
    <location>
        <begin position="139"/>
        <end position="159"/>
    </location>
</feature>
<dbReference type="InterPro" id="IPR014756">
    <property type="entry name" value="Ig_E-set"/>
</dbReference>
<dbReference type="GO" id="GO:0042597">
    <property type="term" value="C:periplasmic space"/>
    <property type="evidence" value="ECO:0007669"/>
    <property type="project" value="UniProtKB-SubCell"/>
</dbReference>
<dbReference type="Pfam" id="PF05425">
    <property type="entry name" value="CopD"/>
    <property type="match status" value="1"/>
</dbReference>
<evidence type="ECO:0000313" key="14">
    <source>
        <dbReference type="Proteomes" id="UP000217763"/>
    </source>
</evidence>
<keyword evidence="9" id="KW-0574">Periplasm</keyword>
<evidence type="ECO:0000256" key="7">
    <source>
        <dbReference type="ARBA" id="ARBA00023008"/>
    </source>
</evidence>
<feature type="transmembrane region" description="Helical" evidence="9">
    <location>
        <begin position="314"/>
        <end position="333"/>
    </location>
</feature>
<evidence type="ECO:0000256" key="2">
    <source>
        <dbReference type="ARBA" id="ARBA00022475"/>
    </source>
</evidence>
<comment type="function">
    <text evidence="9">Involved in copper resistance.</text>
</comment>
<evidence type="ECO:0000256" key="5">
    <source>
        <dbReference type="ARBA" id="ARBA00022729"/>
    </source>
</evidence>
<accession>A0A291HUL8</accession>
<comment type="similarity">
    <text evidence="9">Belongs to the CopD family.</text>
</comment>
<dbReference type="InterPro" id="IPR014755">
    <property type="entry name" value="Cu-Rt/internalin_Ig-like"/>
</dbReference>
<evidence type="ECO:0000256" key="4">
    <source>
        <dbReference type="ARBA" id="ARBA00022723"/>
    </source>
</evidence>
<evidence type="ECO:0000256" key="3">
    <source>
        <dbReference type="ARBA" id="ARBA00022692"/>
    </source>
</evidence>